<feature type="compositionally biased region" description="Low complexity" evidence="2">
    <location>
        <begin position="81"/>
        <end position="97"/>
    </location>
</feature>
<proteinExistence type="predicted"/>
<organism evidence="3 4">
    <name type="scientific">Effrenium voratum</name>
    <dbReference type="NCBI Taxonomy" id="2562239"/>
    <lineage>
        <taxon>Eukaryota</taxon>
        <taxon>Sar</taxon>
        <taxon>Alveolata</taxon>
        <taxon>Dinophyceae</taxon>
        <taxon>Suessiales</taxon>
        <taxon>Symbiodiniaceae</taxon>
        <taxon>Effrenium</taxon>
    </lineage>
</organism>
<accession>A0AA36MNT2</accession>
<feature type="coiled-coil region" evidence="1">
    <location>
        <begin position="148"/>
        <end position="175"/>
    </location>
</feature>
<name>A0AA36MNT2_9DINO</name>
<evidence type="ECO:0000313" key="3">
    <source>
        <dbReference type="EMBL" id="CAJ1373892.1"/>
    </source>
</evidence>
<sequence>MAPKMSKLASEPTVEPHQSDAQPASGYPETAPLPEVESDAHESDAPTSETSDETESEEDKKSNDGQEDTQDKDHDDKDDPSCATPTLTSAAASSSDPAPIPAEFFDPNFDKMIEEATSIDELNKLHDDALARSTYYWKQKVALKKILTKAVNARKKELRKQREEQEKQNKTEQVVPTLTIHVVIDGKSYALTLNATSTVKDIRDALKVNYGFTIKRLKKLRYLMNGEDMGLHARREIGSGKTGGTGWKMTNDSIVQTSVVGRGGGKRGRSTTTISKEEKINAKQLEMQMSVSHVLNLGIPDMTFNKQFLEQLSNMLSQGNGIDDVLDSLPAEKCKRIQAYIFTTNNETSRFDFIAKICLDQFFTRISQMSALNDLMTDTAKTTTAYALYKSYLTDASRMSWEGFRMTLDKIIEKKQIEAAQTATGCEVTEKPAYHADDF</sequence>
<comment type="caution">
    <text evidence="3">The sequence shown here is derived from an EMBL/GenBank/DDBJ whole genome shotgun (WGS) entry which is preliminary data.</text>
</comment>
<dbReference type="Proteomes" id="UP001178507">
    <property type="component" value="Unassembled WGS sequence"/>
</dbReference>
<feature type="compositionally biased region" description="Basic and acidic residues" evidence="2">
    <location>
        <begin position="58"/>
        <end position="80"/>
    </location>
</feature>
<evidence type="ECO:0000256" key="2">
    <source>
        <dbReference type="SAM" id="MobiDB-lite"/>
    </source>
</evidence>
<keyword evidence="4" id="KW-1185">Reference proteome</keyword>
<reference evidence="3" key="1">
    <citation type="submission" date="2023-08" db="EMBL/GenBank/DDBJ databases">
        <authorList>
            <person name="Chen Y."/>
            <person name="Shah S."/>
            <person name="Dougan E. K."/>
            <person name="Thang M."/>
            <person name="Chan C."/>
        </authorList>
    </citation>
    <scope>NUCLEOTIDE SEQUENCE</scope>
</reference>
<evidence type="ECO:0000256" key="1">
    <source>
        <dbReference type="SAM" id="Coils"/>
    </source>
</evidence>
<protein>
    <recommendedName>
        <fullName evidence="5">Ubiquitin-like domain-containing protein</fullName>
    </recommendedName>
</protein>
<dbReference type="AlphaFoldDB" id="A0AA36MNT2"/>
<feature type="region of interest" description="Disordered" evidence="2">
    <location>
        <begin position="1"/>
        <end position="105"/>
    </location>
</feature>
<evidence type="ECO:0008006" key="5">
    <source>
        <dbReference type="Google" id="ProtNLM"/>
    </source>
</evidence>
<keyword evidence="1" id="KW-0175">Coiled coil</keyword>
<evidence type="ECO:0000313" key="4">
    <source>
        <dbReference type="Proteomes" id="UP001178507"/>
    </source>
</evidence>
<gene>
    <name evidence="3" type="ORF">EVOR1521_LOCUS3586</name>
</gene>
<dbReference type="EMBL" id="CAUJNA010000223">
    <property type="protein sequence ID" value="CAJ1373892.1"/>
    <property type="molecule type" value="Genomic_DNA"/>
</dbReference>